<evidence type="ECO:0000259" key="6">
    <source>
        <dbReference type="Pfam" id="PF01957"/>
    </source>
</evidence>
<dbReference type="PANTHER" id="PTHR33507:SF3">
    <property type="entry name" value="INNER MEMBRANE PROTEIN YBBJ"/>
    <property type="match status" value="1"/>
</dbReference>
<feature type="domain" description="NfeD-like C-terminal" evidence="6">
    <location>
        <begin position="88"/>
        <end position="147"/>
    </location>
</feature>
<evidence type="ECO:0000313" key="7">
    <source>
        <dbReference type="EMBL" id="SFC50374.1"/>
    </source>
</evidence>
<dbReference type="STRING" id="574651.SAMN04487968_10793"/>
<evidence type="ECO:0000313" key="8">
    <source>
        <dbReference type="Proteomes" id="UP000198832"/>
    </source>
</evidence>
<keyword evidence="7" id="KW-0645">Protease</keyword>
<dbReference type="InterPro" id="IPR012340">
    <property type="entry name" value="NA-bd_OB-fold"/>
</dbReference>
<dbReference type="GO" id="GO:0005886">
    <property type="term" value="C:plasma membrane"/>
    <property type="evidence" value="ECO:0007669"/>
    <property type="project" value="TreeGrafter"/>
</dbReference>
<evidence type="ECO:0000256" key="5">
    <source>
        <dbReference type="SAM" id="Phobius"/>
    </source>
</evidence>
<dbReference type="RefSeq" id="WP_091123572.1">
    <property type="nucleotide sequence ID" value="NZ_FOLB01000007.1"/>
</dbReference>
<dbReference type="AlphaFoldDB" id="A0A1I1JP92"/>
<dbReference type="EMBL" id="FOLB01000007">
    <property type="protein sequence ID" value="SFC50374.1"/>
    <property type="molecule type" value="Genomic_DNA"/>
</dbReference>
<dbReference type="PANTHER" id="PTHR33507">
    <property type="entry name" value="INNER MEMBRANE PROTEIN YBBJ"/>
    <property type="match status" value="1"/>
</dbReference>
<dbReference type="OrthoDB" id="9792945at2"/>
<keyword evidence="4 5" id="KW-0472">Membrane</keyword>
<evidence type="ECO:0000256" key="3">
    <source>
        <dbReference type="ARBA" id="ARBA00022989"/>
    </source>
</evidence>
<evidence type="ECO:0000256" key="1">
    <source>
        <dbReference type="ARBA" id="ARBA00004141"/>
    </source>
</evidence>
<sequence>MHWLGDNPWAVWLALATLLTIAELASLDLVLVMLAVGALAGLATSLATDSVAAQVVVAVAASIGMLAVVRPGLVRRLHTGPDLVLGPDTLIGKQAVTPVRLSASEPGQLKIAGEMWRAEPYDDLLVIEPGQTVEVLKIRGATAYVHPVPTLES</sequence>
<keyword evidence="7" id="KW-0378">Hydrolase</keyword>
<comment type="subcellular location">
    <subcellularLocation>
        <location evidence="1">Membrane</location>
        <topology evidence="1">Multi-pass membrane protein</topology>
    </subcellularLocation>
</comment>
<protein>
    <submittedName>
        <fullName evidence="7">Membrane protein implicated in regulation of membrane protease activity</fullName>
    </submittedName>
</protein>
<feature type="transmembrane region" description="Helical" evidence="5">
    <location>
        <begin position="12"/>
        <end position="39"/>
    </location>
</feature>
<keyword evidence="2 5" id="KW-0812">Transmembrane</keyword>
<dbReference type="GO" id="GO:0008233">
    <property type="term" value="F:peptidase activity"/>
    <property type="evidence" value="ECO:0007669"/>
    <property type="project" value="UniProtKB-KW"/>
</dbReference>
<name>A0A1I1JP92_9ACTN</name>
<dbReference type="Pfam" id="PF01957">
    <property type="entry name" value="NfeD"/>
    <property type="match status" value="1"/>
</dbReference>
<dbReference type="Gene3D" id="2.40.50.140">
    <property type="entry name" value="Nucleic acid-binding proteins"/>
    <property type="match status" value="1"/>
</dbReference>
<evidence type="ECO:0000256" key="2">
    <source>
        <dbReference type="ARBA" id="ARBA00022692"/>
    </source>
</evidence>
<proteinExistence type="predicted"/>
<dbReference type="InterPro" id="IPR002810">
    <property type="entry name" value="NfeD-like_C"/>
</dbReference>
<keyword evidence="8" id="KW-1185">Reference proteome</keyword>
<reference evidence="7 8" key="1">
    <citation type="submission" date="2016-10" db="EMBL/GenBank/DDBJ databases">
        <authorList>
            <person name="de Groot N.N."/>
        </authorList>
    </citation>
    <scope>NUCLEOTIDE SEQUENCE [LARGE SCALE GENOMIC DNA]</scope>
    <source>
        <strain evidence="7 8">CGMCC 1.7056</strain>
    </source>
</reference>
<gene>
    <name evidence="7" type="ORF">SAMN04487968_10793</name>
</gene>
<organism evidence="7 8">
    <name type="scientific">Nocardioides terrae</name>
    <dbReference type="NCBI Taxonomy" id="574651"/>
    <lineage>
        <taxon>Bacteria</taxon>
        <taxon>Bacillati</taxon>
        <taxon>Actinomycetota</taxon>
        <taxon>Actinomycetes</taxon>
        <taxon>Propionibacteriales</taxon>
        <taxon>Nocardioidaceae</taxon>
        <taxon>Nocardioides</taxon>
    </lineage>
</organism>
<accession>A0A1I1JP92</accession>
<feature type="transmembrane region" description="Helical" evidence="5">
    <location>
        <begin position="51"/>
        <end position="69"/>
    </location>
</feature>
<evidence type="ECO:0000256" key="4">
    <source>
        <dbReference type="ARBA" id="ARBA00023136"/>
    </source>
</evidence>
<dbReference type="SUPFAM" id="SSF141322">
    <property type="entry name" value="NfeD domain-like"/>
    <property type="match status" value="1"/>
</dbReference>
<dbReference type="GO" id="GO:0006508">
    <property type="term" value="P:proteolysis"/>
    <property type="evidence" value="ECO:0007669"/>
    <property type="project" value="UniProtKB-KW"/>
</dbReference>
<dbReference type="InterPro" id="IPR052165">
    <property type="entry name" value="Membrane_assoc_protease"/>
</dbReference>
<dbReference type="Proteomes" id="UP000198832">
    <property type="component" value="Unassembled WGS sequence"/>
</dbReference>
<keyword evidence="3 5" id="KW-1133">Transmembrane helix</keyword>